<gene>
    <name evidence="5" type="ORF">CE91St7_43710</name>
</gene>
<dbReference type="Proteomes" id="UP001055104">
    <property type="component" value="Unassembled WGS sequence"/>
</dbReference>
<dbReference type="GO" id="GO:0016758">
    <property type="term" value="F:hexosyltransferase activity"/>
    <property type="evidence" value="ECO:0007669"/>
    <property type="project" value="UniProtKB-ARBA"/>
</dbReference>
<dbReference type="PANTHER" id="PTHR22916:SF51">
    <property type="entry name" value="GLYCOSYLTRANSFERASE EPSH-RELATED"/>
    <property type="match status" value="1"/>
</dbReference>
<proteinExistence type="predicted"/>
<dbReference type="InterPro" id="IPR029044">
    <property type="entry name" value="Nucleotide-diphossugar_trans"/>
</dbReference>
<feature type="domain" description="Glycosyltransferase 2-like" evidence="4">
    <location>
        <begin position="14"/>
        <end position="179"/>
    </location>
</feature>
<evidence type="ECO:0000256" key="2">
    <source>
        <dbReference type="ARBA" id="ARBA00022679"/>
    </source>
</evidence>
<dbReference type="Gene3D" id="3.90.550.10">
    <property type="entry name" value="Spore Coat Polysaccharide Biosynthesis Protein SpsA, Chain A"/>
    <property type="match status" value="1"/>
</dbReference>
<dbReference type="AlphaFoldDB" id="A0AA37NLC0"/>
<dbReference type="CDD" id="cd00761">
    <property type="entry name" value="Glyco_tranf_GTA_type"/>
    <property type="match status" value="1"/>
</dbReference>
<dbReference type="Pfam" id="PF00535">
    <property type="entry name" value="Glycos_transf_2"/>
    <property type="match status" value="1"/>
</dbReference>
<accession>A0AA37NLC0</accession>
<keyword evidence="3" id="KW-1133">Transmembrane helix</keyword>
<evidence type="ECO:0000256" key="3">
    <source>
        <dbReference type="SAM" id="Phobius"/>
    </source>
</evidence>
<dbReference type="PANTHER" id="PTHR22916">
    <property type="entry name" value="GLYCOSYLTRANSFERASE"/>
    <property type="match status" value="1"/>
</dbReference>
<keyword evidence="1" id="KW-0328">Glycosyltransferase</keyword>
<organism evidence="5 6">
    <name type="scientific">Phocaeicola dorei</name>
    <dbReference type="NCBI Taxonomy" id="357276"/>
    <lineage>
        <taxon>Bacteria</taxon>
        <taxon>Pseudomonadati</taxon>
        <taxon>Bacteroidota</taxon>
        <taxon>Bacteroidia</taxon>
        <taxon>Bacteroidales</taxon>
        <taxon>Bacteroidaceae</taxon>
        <taxon>Phocaeicola</taxon>
    </lineage>
</organism>
<feature type="transmembrane region" description="Helical" evidence="3">
    <location>
        <begin position="308"/>
        <end position="330"/>
    </location>
</feature>
<reference evidence="5" key="1">
    <citation type="submission" date="2022-01" db="EMBL/GenBank/DDBJ databases">
        <title>Novel bile acid biosynthetic pathways are enriched in the microbiome of centenarians.</title>
        <authorList>
            <person name="Sato Y."/>
            <person name="Atarashi K."/>
            <person name="Plichta R.D."/>
            <person name="Arai Y."/>
            <person name="Sasajima S."/>
            <person name="Kearney M.S."/>
            <person name="Suda W."/>
            <person name="Takeshita K."/>
            <person name="Sasaki T."/>
            <person name="Okamoto S."/>
            <person name="Skelly N.A."/>
            <person name="Okamura Y."/>
            <person name="Vlamakis H."/>
            <person name="Li Y."/>
            <person name="Tanoue T."/>
            <person name="Takei H."/>
            <person name="Nittono H."/>
            <person name="Narushima S."/>
            <person name="Irie J."/>
            <person name="Itoh H."/>
            <person name="Moriya K."/>
            <person name="Sugiura Y."/>
            <person name="Suematsu M."/>
            <person name="Moritoki N."/>
            <person name="Shibata S."/>
            <person name="Littman R.D."/>
            <person name="Fischbach A.M."/>
            <person name="Uwamino Y."/>
            <person name="Inoue T."/>
            <person name="Honda A."/>
            <person name="Hattori M."/>
            <person name="Murai T."/>
            <person name="Xavier J.R."/>
            <person name="Hirose N."/>
            <person name="Honda K."/>
        </authorList>
    </citation>
    <scope>NUCLEOTIDE SEQUENCE</scope>
    <source>
        <strain evidence="5">CE91-St7</strain>
    </source>
</reference>
<sequence length="338" mass="39655">MLIFVLTMNKKLVSIIMPVYQAEKFLCDTINSVLAQTYSNWELILVDDGSTDSSGEICDTYARKDNRIKVVHQLNAGQASARNSGMDLAKGDYIGFLDNDDCYYPDTVRILESNIEDADADIAAGSYVARYENGKFIHNTHSGAVNVWNNYEAMKEFLIRESMDIYVWTKLYRKTFLDKYHIRFEVGRCDEDFLFNSQAFLYSSLTVMQDSPIYLYTIRDASTSRTFRDQQFLKYLEGTFYRVNEIEQMVVKHYSSLAYLAKRQKILYLFMILSVIVKHDRKKYANYYNEVITYLRKNKRQMLAERKYCGISFLGALLIIVMPSIIYFYFKRWKGYIC</sequence>
<dbReference type="EMBL" id="BQOB01000001">
    <property type="protein sequence ID" value="GKH83487.1"/>
    <property type="molecule type" value="Genomic_DNA"/>
</dbReference>
<protein>
    <recommendedName>
        <fullName evidence="4">Glycosyltransferase 2-like domain-containing protein</fullName>
    </recommendedName>
</protein>
<evidence type="ECO:0000256" key="1">
    <source>
        <dbReference type="ARBA" id="ARBA00022676"/>
    </source>
</evidence>
<comment type="caution">
    <text evidence="5">The sequence shown here is derived from an EMBL/GenBank/DDBJ whole genome shotgun (WGS) entry which is preliminary data.</text>
</comment>
<evidence type="ECO:0000313" key="5">
    <source>
        <dbReference type="EMBL" id="GKH83487.1"/>
    </source>
</evidence>
<keyword evidence="3" id="KW-0472">Membrane</keyword>
<evidence type="ECO:0000259" key="4">
    <source>
        <dbReference type="Pfam" id="PF00535"/>
    </source>
</evidence>
<name>A0AA37NLC0_9BACT</name>
<dbReference type="SUPFAM" id="SSF53448">
    <property type="entry name" value="Nucleotide-diphospho-sugar transferases"/>
    <property type="match status" value="1"/>
</dbReference>
<keyword evidence="2" id="KW-0808">Transferase</keyword>
<evidence type="ECO:0000313" key="6">
    <source>
        <dbReference type="Proteomes" id="UP001055104"/>
    </source>
</evidence>
<dbReference type="InterPro" id="IPR001173">
    <property type="entry name" value="Glyco_trans_2-like"/>
</dbReference>
<keyword evidence="3" id="KW-0812">Transmembrane</keyword>